<dbReference type="EMBL" id="SLUK01000001">
    <property type="protein sequence ID" value="TCL45378.1"/>
    <property type="molecule type" value="Genomic_DNA"/>
</dbReference>
<dbReference type="GO" id="GO:0016646">
    <property type="term" value="F:oxidoreductase activity, acting on the CH-NH group of donors, NAD or NADP as acceptor"/>
    <property type="evidence" value="ECO:0007669"/>
    <property type="project" value="UniProtKB-ARBA"/>
</dbReference>
<dbReference type="SUPFAM" id="SSF50475">
    <property type="entry name" value="FMN-binding split barrel"/>
    <property type="match status" value="1"/>
</dbReference>
<proteinExistence type="inferred from homology"/>
<dbReference type="InterPro" id="IPR052174">
    <property type="entry name" value="Flavoredoxin"/>
</dbReference>
<dbReference type="InterPro" id="IPR012349">
    <property type="entry name" value="Split_barrel_FMN-bd"/>
</dbReference>
<evidence type="ECO:0000313" key="3">
    <source>
        <dbReference type="EMBL" id="TCL45378.1"/>
    </source>
</evidence>
<keyword evidence="4" id="KW-1185">Reference proteome</keyword>
<dbReference type="RefSeq" id="WP_132083719.1">
    <property type="nucleotide sequence ID" value="NZ_JADNAH010000063.1"/>
</dbReference>
<name>A0A9X8UM67_9FIRM</name>
<gene>
    <name evidence="3" type="ORF">EDD78_101361</name>
</gene>
<dbReference type="Proteomes" id="UP000294682">
    <property type="component" value="Unassembled WGS sequence"/>
</dbReference>
<dbReference type="AlphaFoldDB" id="A0A9X8UM67"/>
<dbReference type="GO" id="GO:0010181">
    <property type="term" value="F:FMN binding"/>
    <property type="evidence" value="ECO:0007669"/>
    <property type="project" value="InterPro"/>
</dbReference>
<dbReference type="InterPro" id="IPR002563">
    <property type="entry name" value="Flavin_Rdtase-like_dom"/>
</dbReference>
<dbReference type="PANTHER" id="PTHR43567:SF5">
    <property type="entry name" value="HYPOTHETICAL CYTOSOLIC PROTEIN"/>
    <property type="match status" value="1"/>
</dbReference>
<evidence type="ECO:0000256" key="1">
    <source>
        <dbReference type="ARBA" id="ARBA00038054"/>
    </source>
</evidence>
<dbReference type="Gene3D" id="2.30.110.10">
    <property type="entry name" value="Electron Transport, Fmn-binding Protein, Chain A"/>
    <property type="match status" value="1"/>
</dbReference>
<dbReference type="PANTHER" id="PTHR43567">
    <property type="entry name" value="FLAVOREDOXIN-RELATED-RELATED"/>
    <property type="match status" value="1"/>
</dbReference>
<organism evidence="3 4">
    <name type="scientific">Harryflintia acetispora</name>
    <dbReference type="NCBI Taxonomy" id="1849041"/>
    <lineage>
        <taxon>Bacteria</taxon>
        <taxon>Bacillati</taxon>
        <taxon>Bacillota</taxon>
        <taxon>Clostridia</taxon>
        <taxon>Eubacteriales</taxon>
        <taxon>Oscillospiraceae</taxon>
        <taxon>Harryflintia</taxon>
    </lineage>
</organism>
<sequence length="165" mass="19086">MAFQAISPKEIGENLIHLLDDRWALLTAGDRQEYNTMTVSWGGVGELWNREVCFVFVRPQRYTYQFIEKYDGFSLAFFPESEHSHLALCGSKSGREIDKAAQCGFTLAHEGDVPYFEQAELVIVCKKIYKQDIDPKCFLDPTIEKNYNGDYHRMYVGQIEKVLKK</sequence>
<evidence type="ECO:0000259" key="2">
    <source>
        <dbReference type="Pfam" id="PF01613"/>
    </source>
</evidence>
<accession>A0A9X8UM67</accession>
<evidence type="ECO:0000313" key="4">
    <source>
        <dbReference type="Proteomes" id="UP000294682"/>
    </source>
</evidence>
<dbReference type="Pfam" id="PF01613">
    <property type="entry name" value="Flavin_Reduct"/>
    <property type="match status" value="1"/>
</dbReference>
<feature type="domain" description="Flavin reductase like" evidence="2">
    <location>
        <begin position="24"/>
        <end position="161"/>
    </location>
</feature>
<comment type="caution">
    <text evidence="3">The sequence shown here is derived from an EMBL/GenBank/DDBJ whole genome shotgun (WGS) entry which is preliminary data.</text>
</comment>
<protein>
    <submittedName>
        <fullName evidence="3">Flavin reductase like protein</fullName>
    </submittedName>
</protein>
<reference evidence="3 4" key="1">
    <citation type="submission" date="2019-03" db="EMBL/GenBank/DDBJ databases">
        <title>Genomic Encyclopedia of Type Strains, Phase IV (KMG-IV): sequencing the most valuable type-strain genomes for metagenomic binning, comparative biology and taxonomic classification.</title>
        <authorList>
            <person name="Goeker M."/>
        </authorList>
    </citation>
    <scope>NUCLEOTIDE SEQUENCE [LARGE SCALE GENOMIC DNA]</scope>
    <source>
        <strain evidence="3 4">DSM 100433</strain>
    </source>
</reference>
<comment type="similarity">
    <text evidence="1">Belongs to the flavoredoxin family.</text>
</comment>